<dbReference type="Proteomes" id="UP000219020">
    <property type="component" value="Unassembled WGS sequence"/>
</dbReference>
<gene>
    <name evidence="1" type="ORF">BTN49_2519</name>
</gene>
<comment type="caution">
    <text evidence="1">The sequence shown here is derived from an EMBL/GenBank/DDBJ whole genome shotgun (WGS) entry which is preliminary data.</text>
</comment>
<dbReference type="EMBL" id="NBYY01000029">
    <property type="protein sequence ID" value="PCS21833.1"/>
    <property type="molecule type" value="Genomic_DNA"/>
</dbReference>
<dbReference type="AlphaFoldDB" id="A0A2A5T0Z2"/>
<reference evidence="2" key="1">
    <citation type="submission" date="2017-04" db="EMBL/GenBank/DDBJ databases">
        <title>Genome evolution of the luminous symbionts of deep sea anglerfish.</title>
        <authorList>
            <person name="Hendry T.A."/>
        </authorList>
    </citation>
    <scope>NUCLEOTIDE SEQUENCE [LARGE SCALE GENOMIC DNA]</scope>
</reference>
<name>A0A2A5T0Z2_9GAMM</name>
<evidence type="ECO:0000313" key="1">
    <source>
        <dbReference type="EMBL" id="PCS21833.1"/>
    </source>
</evidence>
<protein>
    <submittedName>
        <fullName evidence="1">Mobile element protein</fullName>
    </submittedName>
</protein>
<accession>A0A2A5T0Z2</accession>
<keyword evidence="2" id="KW-1185">Reference proteome</keyword>
<sequence length="60" mass="7486">MMTIVISFHQSRYRDFKTYYIHFICRYLTNEFSELTSDLHKHLLMQSIVFFKRSDRDFDI</sequence>
<organism evidence="1 2">
    <name type="scientific">Candidatus Enterovibrio escicola</name>
    <dbReference type="NCBI Taxonomy" id="1927127"/>
    <lineage>
        <taxon>Bacteria</taxon>
        <taxon>Pseudomonadati</taxon>
        <taxon>Pseudomonadota</taxon>
        <taxon>Gammaproteobacteria</taxon>
        <taxon>Vibrionales</taxon>
        <taxon>Vibrionaceae</taxon>
        <taxon>Enterovibrio</taxon>
    </lineage>
</organism>
<evidence type="ECO:0000313" key="2">
    <source>
        <dbReference type="Proteomes" id="UP000219020"/>
    </source>
</evidence>
<proteinExistence type="predicted"/>